<gene>
    <name evidence="2" type="ORF">SAMN05421767_12028</name>
</gene>
<accession>A0A1H9LPD7</accession>
<evidence type="ECO:0000313" key="2">
    <source>
        <dbReference type="EMBL" id="SER12733.1"/>
    </source>
</evidence>
<dbReference type="Proteomes" id="UP000198556">
    <property type="component" value="Unassembled WGS sequence"/>
</dbReference>
<feature type="transmembrane region" description="Helical" evidence="1">
    <location>
        <begin position="72"/>
        <end position="92"/>
    </location>
</feature>
<proteinExistence type="predicted"/>
<dbReference type="RefSeq" id="WP_089746739.1">
    <property type="nucleotide sequence ID" value="NZ_FOGF01000020.1"/>
</dbReference>
<evidence type="ECO:0000256" key="1">
    <source>
        <dbReference type="SAM" id="Phobius"/>
    </source>
</evidence>
<feature type="transmembrane region" description="Helical" evidence="1">
    <location>
        <begin position="148"/>
        <end position="166"/>
    </location>
</feature>
<dbReference type="AlphaFoldDB" id="A0A1H9LPD7"/>
<dbReference type="EMBL" id="FOGF01000020">
    <property type="protein sequence ID" value="SER12733.1"/>
    <property type="molecule type" value="Genomic_DNA"/>
</dbReference>
<evidence type="ECO:0000313" key="3">
    <source>
        <dbReference type="Proteomes" id="UP000198556"/>
    </source>
</evidence>
<keyword evidence="1" id="KW-0472">Membrane</keyword>
<sequence length="192" mass="21347">MGKQWIKEIIKINILLIVVMTLGLTKDTVQSMGLLNLAAMFLASLTIIVCLSDRDLTEMFPQFRKNVLLTNLVAAAETILVLAPGMMLALLFHANIQIYYSLWGQIAHILLGLSVANLRIAFGVETISQTPDEDQLDLRSITASSWQFLKYTSPMIIAIIVVAIVEAFVIHISIYIAVVIFALSLFACMYQK</sequence>
<feature type="transmembrane region" description="Helical" evidence="1">
    <location>
        <begin position="9"/>
        <end position="25"/>
    </location>
</feature>
<feature type="transmembrane region" description="Helical" evidence="1">
    <location>
        <begin position="31"/>
        <end position="51"/>
    </location>
</feature>
<dbReference type="STRING" id="137733.SAMN05421767_12028"/>
<keyword evidence="1" id="KW-1133">Transmembrane helix</keyword>
<reference evidence="2 3" key="1">
    <citation type="submission" date="2016-10" db="EMBL/GenBank/DDBJ databases">
        <authorList>
            <person name="de Groot N.N."/>
        </authorList>
    </citation>
    <scope>NUCLEOTIDE SEQUENCE [LARGE SCALE GENOMIC DNA]</scope>
    <source>
        <strain evidence="2 3">DSM 15827</strain>
    </source>
</reference>
<keyword evidence="3" id="KW-1185">Reference proteome</keyword>
<keyword evidence="1" id="KW-0812">Transmembrane</keyword>
<name>A0A1H9LPD7_9LACT</name>
<organism evidence="2 3">
    <name type="scientific">Granulicatella balaenopterae</name>
    <dbReference type="NCBI Taxonomy" id="137733"/>
    <lineage>
        <taxon>Bacteria</taxon>
        <taxon>Bacillati</taxon>
        <taxon>Bacillota</taxon>
        <taxon>Bacilli</taxon>
        <taxon>Lactobacillales</taxon>
        <taxon>Carnobacteriaceae</taxon>
        <taxon>Granulicatella</taxon>
    </lineage>
</organism>
<protein>
    <submittedName>
        <fullName evidence="2">Uncharacterized protein</fullName>
    </submittedName>
</protein>